<reference evidence="6 7" key="1">
    <citation type="submission" date="2013-05" db="EMBL/GenBank/DDBJ databases">
        <title>Draft genome of the parasitic nematode Anyclostoma ceylanicum.</title>
        <authorList>
            <person name="Mitreva M."/>
        </authorList>
    </citation>
    <scope>NUCLEOTIDE SEQUENCE [LARGE SCALE GENOMIC DNA]</scope>
</reference>
<evidence type="ECO:0000256" key="1">
    <source>
        <dbReference type="ARBA" id="ARBA00004496"/>
    </source>
</evidence>
<keyword evidence="7" id="KW-1185">Reference proteome</keyword>
<keyword evidence="4" id="KW-0175">Coiled coil</keyword>
<protein>
    <submittedName>
        <fullName evidence="6">Uncharacterized protein</fullName>
    </submittedName>
</protein>
<evidence type="ECO:0000256" key="4">
    <source>
        <dbReference type="SAM" id="Coils"/>
    </source>
</evidence>
<evidence type="ECO:0000256" key="3">
    <source>
        <dbReference type="ARBA" id="ARBA00022490"/>
    </source>
</evidence>
<dbReference type="SUPFAM" id="SSF81296">
    <property type="entry name" value="E set domains"/>
    <property type="match status" value="1"/>
</dbReference>
<evidence type="ECO:0000313" key="7">
    <source>
        <dbReference type="Proteomes" id="UP000054495"/>
    </source>
</evidence>
<dbReference type="EMBL" id="KE124885">
    <property type="protein sequence ID" value="EPB75850.1"/>
    <property type="molecule type" value="Genomic_DNA"/>
</dbReference>
<evidence type="ECO:0000256" key="5">
    <source>
        <dbReference type="SAM" id="MobiDB-lite"/>
    </source>
</evidence>
<dbReference type="Gene3D" id="2.70.50.30">
    <property type="entry name" value="Coagulation Factor XIII, subunit A, domain 1"/>
    <property type="match status" value="1"/>
</dbReference>
<feature type="region of interest" description="Disordered" evidence="5">
    <location>
        <begin position="1"/>
        <end position="43"/>
    </location>
</feature>
<feature type="compositionally biased region" description="Polar residues" evidence="5">
    <location>
        <begin position="10"/>
        <end position="43"/>
    </location>
</feature>
<accession>A0A0D6LUY0</accession>
<gene>
    <name evidence="6" type="ORF">ANCCEY_05051</name>
</gene>
<sequence length="304" mass="34658">MDKEKPEKGNMSSTDDTQETTSAQDNTQETRETTCATDNTQDTIESAESPYYSLFADDLLEETIKELRPRLLEFMKRFREQQGQMQCLKNEIADLRRSQENLAEFATVESSDSNSRCGSVTSCNKTRNERLKSFANAVKTLLKHTKAAKTQSAEFCGMNRKKALEEARTELNMVEATFGELEDVYQEEQQKLYRYQQRVESLKEKLCKAREEIQRKAMSGDVPFGPCSPDSLTRFPAIVDSYHTGSIVLDSLSLLFNGEEPITAKFNAAGLFHRGKHKVKSQILDENGREHASWHWTLKVVKDV</sequence>
<comment type="subcellular location">
    <subcellularLocation>
        <location evidence="1">Cytoplasm</location>
    </subcellularLocation>
</comment>
<organism evidence="6 7">
    <name type="scientific">Ancylostoma ceylanicum</name>
    <dbReference type="NCBI Taxonomy" id="53326"/>
    <lineage>
        <taxon>Eukaryota</taxon>
        <taxon>Metazoa</taxon>
        <taxon>Ecdysozoa</taxon>
        <taxon>Nematoda</taxon>
        <taxon>Chromadorea</taxon>
        <taxon>Rhabditida</taxon>
        <taxon>Rhabditina</taxon>
        <taxon>Rhabditomorpha</taxon>
        <taxon>Strongyloidea</taxon>
        <taxon>Ancylostomatidae</taxon>
        <taxon>Ancylostomatinae</taxon>
        <taxon>Ancylostoma</taxon>
    </lineage>
</organism>
<evidence type="ECO:0000256" key="2">
    <source>
        <dbReference type="ARBA" id="ARBA00009758"/>
    </source>
</evidence>
<dbReference type="GO" id="GO:0005737">
    <property type="term" value="C:cytoplasm"/>
    <property type="evidence" value="ECO:0007669"/>
    <property type="project" value="UniProtKB-SubCell"/>
</dbReference>
<name>A0A0D6LUY0_9BILA</name>
<dbReference type="AlphaFoldDB" id="A0A0D6LUY0"/>
<feature type="coiled-coil region" evidence="4">
    <location>
        <begin position="164"/>
        <end position="205"/>
    </location>
</feature>
<dbReference type="Proteomes" id="UP000054495">
    <property type="component" value="Unassembled WGS sequence"/>
</dbReference>
<dbReference type="InterPro" id="IPR014756">
    <property type="entry name" value="Ig_E-set"/>
</dbReference>
<evidence type="ECO:0000313" key="6">
    <source>
        <dbReference type="EMBL" id="EPB75850.1"/>
    </source>
</evidence>
<keyword evidence="3" id="KW-0963">Cytoplasm</keyword>
<proteinExistence type="inferred from homology"/>
<comment type="similarity">
    <text evidence="2">Belongs to the Rho GDI family.</text>
</comment>
<dbReference type="InterPro" id="IPR024792">
    <property type="entry name" value="RhoGDI_dom_sf"/>
</dbReference>